<keyword evidence="7" id="KW-1185">Reference proteome</keyword>
<dbReference type="EMBL" id="WLYK01000013">
    <property type="protein sequence ID" value="MTD17096.1"/>
    <property type="molecule type" value="Genomic_DNA"/>
</dbReference>
<dbReference type="SUPFAM" id="SSF51679">
    <property type="entry name" value="Bacterial luciferase-like"/>
    <property type="match status" value="1"/>
</dbReference>
<dbReference type="InterPro" id="IPR011251">
    <property type="entry name" value="Luciferase-like_dom"/>
</dbReference>
<organism evidence="6 7">
    <name type="scientific">Nakamurella alba</name>
    <dbReference type="NCBI Taxonomy" id="2665158"/>
    <lineage>
        <taxon>Bacteria</taxon>
        <taxon>Bacillati</taxon>
        <taxon>Actinomycetota</taxon>
        <taxon>Actinomycetes</taxon>
        <taxon>Nakamurellales</taxon>
        <taxon>Nakamurellaceae</taxon>
        <taxon>Nakamurella</taxon>
    </lineage>
</organism>
<dbReference type="GO" id="GO:0046306">
    <property type="term" value="P:alkanesulfonate catabolic process"/>
    <property type="evidence" value="ECO:0007669"/>
    <property type="project" value="TreeGrafter"/>
</dbReference>
<evidence type="ECO:0000259" key="5">
    <source>
        <dbReference type="Pfam" id="PF00296"/>
    </source>
</evidence>
<keyword evidence="1" id="KW-0285">Flavoprotein</keyword>
<dbReference type="GO" id="GO:0008726">
    <property type="term" value="F:alkanesulfonate monooxygenase activity"/>
    <property type="evidence" value="ECO:0007669"/>
    <property type="project" value="TreeGrafter"/>
</dbReference>
<keyword evidence="4" id="KW-0503">Monooxygenase</keyword>
<feature type="domain" description="Luciferase-like" evidence="5">
    <location>
        <begin position="16"/>
        <end position="239"/>
    </location>
</feature>
<dbReference type="EC" id="1.-.-.-" evidence="6"/>
<comment type="caution">
    <text evidence="6">The sequence shown here is derived from an EMBL/GenBank/DDBJ whole genome shotgun (WGS) entry which is preliminary data.</text>
</comment>
<dbReference type="PANTHER" id="PTHR42847">
    <property type="entry name" value="ALKANESULFONATE MONOOXYGENASE"/>
    <property type="match status" value="1"/>
</dbReference>
<evidence type="ECO:0000313" key="6">
    <source>
        <dbReference type="EMBL" id="MTD17096.1"/>
    </source>
</evidence>
<dbReference type="InterPro" id="IPR019921">
    <property type="entry name" value="Lucif-like_OxRdtase_Rv2161c"/>
</dbReference>
<dbReference type="Gene3D" id="3.20.20.30">
    <property type="entry name" value="Luciferase-like domain"/>
    <property type="match status" value="1"/>
</dbReference>
<sequence>MKLAIRLPYHAADVTGAGMAAVASAADGAGFHSGWVADHLVFPAGELRSRTGSTPDGRYPRPMDETTLECWTSLAYCAAVTRRLELGVGVTVLPYRHPLLLAKVIASLDLLSGGRVICGVGVGWLAEEFAALGVPFDDRGRRAEEAIALLRECWRGTPVRFDGEVFPVPDPVHVVPQPLREPPLVFGGSSRPALRRAVRLGDGWIGHEIMPADVPGMRAQLAAAAPNGGVPDGFRFLTSRLMNPSTDPGADPRRLDTDSVGRLADELAAYAAAGTDVLLCEPSVRTVAAHLDLVEQVAAAGALLDLAPA</sequence>
<keyword evidence="2" id="KW-0288">FMN</keyword>
<dbReference type="NCBIfam" id="TIGR03619">
    <property type="entry name" value="F420_Rv2161c"/>
    <property type="match status" value="1"/>
</dbReference>
<keyword evidence="3 6" id="KW-0560">Oxidoreductase</keyword>
<dbReference type="AlphaFoldDB" id="A0A7K1FSH4"/>
<evidence type="ECO:0000313" key="7">
    <source>
        <dbReference type="Proteomes" id="UP000460221"/>
    </source>
</evidence>
<dbReference type="Proteomes" id="UP000460221">
    <property type="component" value="Unassembled WGS sequence"/>
</dbReference>
<dbReference type="Pfam" id="PF00296">
    <property type="entry name" value="Bac_luciferase"/>
    <property type="match status" value="1"/>
</dbReference>
<evidence type="ECO:0000256" key="1">
    <source>
        <dbReference type="ARBA" id="ARBA00022630"/>
    </source>
</evidence>
<proteinExistence type="predicted"/>
<reference evidence="6 7" key="1">
    <citation type="submission" date="2019-11" db="EMBL/GenBank/DDBJ databases">
        <authorList>
            <person name="Jiang L.-Q."/>
        </authorList>
    </citation>
    <scope>NUCLEOTIDE SEQUENCE [LARGE SCALE GENOMIC DNA]</scope>
    <source>
        <strain evidence="6 7">YIM 132087</strain>
    </source>
</reference>
<evidence type="ECO:0000256" key="4">
    <source>
        <dbReference type="ARBA" id="ARBA00023033"/>
    </source>
</evidence>
<accession>A0A7K1FSH4</accession>
<dbReference type="InterPro" id="IPR036661">
    <property type="entry name" value="Luciferase-like_sf"/>
</dbReference>
<evidence type="ECO:0000256" key="2">
    <source>
        <dbReference type="ARBA" id="ARBA00022643"/>
    </source>
</evidence>
<dbReference type="PANTHER" id="PTHR42847:SF4">
    <property type="entry name" value="ALKANESULFONATE MONOOXYGENASE-RELATED"/>
    <property type="match status" value="1"/>
</dbReference>
<evidence type="ECO:0000256" key="3">
    <source>
        <dbReference type="ARBA" id="ARBA00023002"/>
    </source>
</evidence>
<name>A0A7K1FSH4_9ACTN</name>
<dbReference type="RefSeq" id="WP_154771090.1">
    <property type="nucleotide sequence ID" value="NZ_WLYK01000013.1"/>
</dbReference>
<dbReference type="InterPro" id="IPR050172">
    <property type="entry name" value="SsuD_RutA_monooxygenase"/>
</dbReference>
<protein>
    <submittedName>
        <fullName evidence="6">TIGR03619 family F420-dependent LLM class oxidoreductase</fullName>
        <ecNumber evidence="6">1.-.-.-</ecNumber>
    </submittedName>
</protein>
<gene>
    <name evidence="6" type="ORF">GIS00_24475</name>
</gene>